<organism evidence="1 2">
    <name type="scientific">Thermus scotoductus</name>
    <dbReference type="NCBI Taxonomy" id="37636"/>
    <lineage>
        <taxon>Bacteria</taxon>
        <taxon>Thermotogati</taxon>
        <taxon>Deinococcota</taxon>
        <taxon>Deinococci</taxon>
        <taxon>Thermales</taxon>
        <taxon>Thermaceae</taxon>
        <taxon>Thermus</taxon>
    </lineage>
</organism>
<dbReference type="InterPro" id="IPR023198">
    <property type="entry name" value="PGP-like_dom2"/>
</dbReference>
<dbReference type="Pfam" id="PF00702">
    <property type="entry name" value="Hydrolase"/>
    <property type="match status" value="1"/>
</dbReference>
<dbReference type="InterPro" id="IPR036412">
    <property type="entry name" value="HAD-like_sf"/>
</dbReference>
<dbReference type="GO" id="GO:0016787">
    <property type="term" value="F:hydrolase activity"/>
    <property type="evidence" value="ECO:0007669"/>
    <property type="project" value="InterPro"/>
</dbReference>
<dbReference type="InterPro" id="IPR006439">
    <property type="entry name" value="HAD-SF_hydro_IA"/>
</dbReference>
<dbReference type="PANTHER" id="PTHR42896:SF2">
    <property type="entry name" value="CBBY-LIKE PROTEIN"/>
    <property type="match status" value="1"/>
</dbReference>
<comment type="caution">
    <text evidence="1">The sequence shown here is derived from an EMBL/GenBank/DDBJ whole genome shotgun (WGS) entry which is preliminary data.</text>
</comment>
<dbReference type="PANTHER" id="PTHR42896">
    <property type="entry name" value="XYLULOSE-1,5-BISPHOSPHATE (XUBP) PHOSPHATASE"/>
    <property type="match status" value="1"/>
</dbReference>
<dbReference type="InterPro" id="IPR044999">
    <property type="entry name" value="CbbY-like"/>
</dbReference>
<dbReference type="Gene3D" id="3.40.50.1000">
    <property type="entry name" value="HAD superfamily/HAD-like"/>
    <property type="match status" value="1"/>
</dbReference>
<dbReference type="EMBL" id="LJJR01000013">
    <property type="protein sequence ID" value="KPD32046.1"/>
    <property type="molecule type" value="Genomic_DNA"/>
</dbReference>
<dbReference type="Proteomes" id="UP000053099">
    <property type="component" value="Unassembled WGS sequence"/>
</dbReference>
<dbReference type="Gene3D" id="1.10.150.240">
    <property type="entry name" value="Putative phosphatase, domain 2"/>
    <property type="match status" value="1"/>
</dbReference>
<reference evidence="1 2" key="1">
    <citation type="submission" date="2015-09" db="EMBL/GenBank/DDBJ databases">
        <title>Draft genome sequence of Thermus scotoductus strain K1 isolated from a geothermal spring in Nagorno-Karabakh, Armenia.</title>
        <authorList>
            <person name="Saghatelyan A."/>
            <person name="Poghosyan L."/>
            <person name="Panosyan H."/>
            <person name="Birkeland N.-K."/>
        </authorList>
    </citation>
    <scope>NUCLEOTIDE SEQUENCE [LARGE SCALE GENOMIC DNA]</scope>
    <source>
        <strain evidence="1 2">K1</strain>
    </source>
</reference>
<dbReference type="SUPFAM" id="SSF56784">
    <property type="entry name" value="HAD-like"/>
    <property type="match status" value="1"/>
</dbReference>
<accession>A0A0N0IQS9</accession>
<dbReference type="PRINTS" id="PR00413">
    <property type="entry name" value="HADHALOGNASE"/>
</dbReference>
<name>A0A0N0IQS9_THESC</name>
<dbReference type="NCBIfam" id="TIGR01509">
    <property type="entry name" value="HAD-SF-IA-v3"/>
    <property type="match status" value="1"/>
</dbReference>
<protein>
    <submittedName>
        <fullName evidence="1">Haloacid dehalogenase</fullName>
    </submittedName>
</protein>
<evidence type="ECO:0000313" key="1">
    <source>
        <dbReference type="EMBL" id="KPD32046.1"/>
    </source>
</evidence>
<proteinExistence type="predicted"/>
<dbReference type="PATRIC" id="fig|37636.3.peg.165"/>
<evidence type="ECO:0000313" key="2">
    <source>
        <dbReference type="Proteomes" id="UP000053099"/>
    </source>
</evidence>
<dbReference type="SFLD" id="SFLDG01129">
    <property type="entry name" value="C1.5:_HAD__Beta-PGM__Phosphata"/>
    <property type="match status" value="1"/>
</dbReference>
<sequence length="251" mass="27683">MVGKLKALLWDLDGTLAETEELHREAFNRAFAHFGLPLYWDQETYARLLWTTGGKERLKRALEETPGAPGLSWEEIAEVHRYKTDLYLRLLREEGVALRPGVRRVLAEAREAGVALALCTTTSPENAEAFLEGTGLLGWFSLVLAGDVVARKKPDPGIYLLAQERLGLAPEEGVVVEDSRNGLLSALGAGFPVLITPSLYTLDQDYQEARALLPHLGEPGNPAPVLQGPRAGERVVVDLSYLEEVRGWWST</sequence>
<gene>
    <name evidence="1" type="ORF">AN926_05505</name>
</gene>
<dbReference type="SFLD" id="SFLDS00003">
    <property type="entry name" value="Haloacid_Dehalogenase"/>
    <property type="match status" value="1"/>
</dbReference>
<dbReference type="InterPro" id="IPR023214">
    <property type="entry name" value="HAD_sf"/>
</dbReference>
<dbReference type="AlphaFoldDB" id="A0A0N0IQS9"/>